<feature type="domain" description="C2H2-type" evidence="15">
    <location>
        <begin position="370"/>
        <end position="401"/>
    </location>
</feature>
<reference evidence="18" key="1">
    <citation type="journal article" date="2017" name="bioRxiv">
        <title>Comparative analysis of the genomes of Stylophora pistillata and Acropora digitifera provides evidence for extensive differences between species of corals.</title>
        <authorList>
            <person name="Voolstra C.R."/>
            <person name="Li Y."/>
            <person name="Liew Y.J."/>
            <person name="Baumgarten S."/>
            <person name="Zoccola D."/>
            <person name="Flot J.-F."/>
            <person name="Tambutte S."/>
            <person name="Allemand D."/>
            <person name="Aranda M."/>
        </authorList>
    </citation>
    <scope>NUCLEOTIDE SEQUENCE [LARGE SCALE GENOMIC DNA]</scope>
</reference>
<comment type="subcellular location">
    <subcellularLocation>
        <location evidence="1">Nucleus</location>
    </subcellularLocation>
</comment>
<dbReference type="GO" id="GO:0042054">
    <property type="term" value="F:histone methyltransferase activity"/>
    <property type="evidence" value="ECO:0007669"/>
    <property type="project" value="InterPro"/>
</dbReference>
<keyword evidence="10" id="KW-0805">Transcription regulation</keyword>
<dbReference type="InterPro" id="IPR001214">
    <property type="entry name" value="SET_dom"/>
</dbReference>
<dbReference type="InterPro" id="IPR013087">
    <property type="entry name" value="Znf_C2H2_type"/>
</dbReference>
<dbReference type="Gene3D" id="2.170.270.10">
    <property type="entry name" value="SET domain"/>
    <property type="match status" value="1"/>
</dbReference>
<proteinExistence type="inferred from homology"/>
<name>A0A2B4SIW2_STYPI</name>
<keyword evidence="3 17" id="KW-0489">Methyltransferase</keyword>
<evidence type="ECO:0000313" key="18">
    <source>
        <dbReference type="Proteomes" id="UP000225706"/>
    </source>
</evidence>
<evidence type="ECO:0000259" key="16">
    <source>
        <dbReference type="PROSITE" id="PS50280"/>
    </source>
</evidence>
<feature type="region of interest" description="Disordered" evidence="14">
    <location>
        <begin position="935"/>
        <end position="966"/>
    </location>
</feature>
<dbReference type="GO" id="GO:0010468">
    <property type="term" value="P:regulation of gene expression"/>
    <property type="evidence" value="ECO:0007669"/>
    <property type="project" value="TreeGrafter"/>
</dbReference>
<feature type="domain" description="SET" evidence="16">
    <location>
        <begin position="229"/>
        <end position="345"/>
    </location>
</feature>
<dbReference type="InterPro" id="IPR036236">
    <property type="entry name" value="Znf_C2H2_sf"/>
</dbReference>
<dbReference type="Proteomes" id="UP000225706">
    <property type="component" value="Unassembled WGS sequence"/>
</dbReference>
<dbReference type="Pfam" id="PF21549">
    <property type="entry name" value="PRDM2_PR"/>
    <property type="match status" value="1"/>
</dbReference>
<dbReference type="OrthoDB" id="6255506at2759"/>
<dbReference type="SUPFAM" id="SSF57667">
    <property type="entry name" value="beta-beta-alpha zinc fingers"/>
    <property type="match status" value="4"/>
</dbReference>
<dbReference type="PANTHER" id="PTHR16515">
    <property type="entry name" value="PR DOMAIN ZINC FINGER PROTEIN"/>
    <property type="match status" value="1"/>
</dbReference>
<evidence type="ECO:0000256" key="1">
    <source>
        <dbReference type="ARBA" id="ARBA00004123"/>
    </source>
</evidence>
<feature type="compositionally biased region" description="Acidic residues" evidence="14">
    <location>
        <begin position="60"/>
        <end position="72"/>
    </location>
</feature>
<dbReference type="CDD" id="cd19193">
    <property type="entry name" value="PR-SET_PRDM7_9"/>
    <property type="match status" value="1"/>
</dbReference>
<dbReference type="SUPFAM" id="SSF82199">
    <property type="entry name" value="SET domain"/>
    <property type="match status" value="1"/>
</dbReference>
<feature type="domain" description="C2H2-type" evidence="15">
    <location>
        <begin position="479"/>
        <end position="506"/>
    </location>
</feature>
<evidence type="ECO:0000256" key="8">
    <source>
        <dbReference type="ARBA" id="ARBA00022771"/>
    </source>
</evidence>
<protein>
    <submittedName>
        <fullName evidence="17">Histone-lysine N-methyltransferase PRDM9</fullName>
    </submittedName>
</protein>
<keyword evidence="18" id="KW-1185">Reference proteome</keyword>
<evidence type="ECO:0000313" key="17">
    <source>
        <dbReference type="EMBL" id="PFX28820.1"/>
    </source>
</evidence>
<dbReference type="Pfam" id="PF00096">
    <property type="entry name" value="zf-C2H2"/>
    <property type="match status" value="4"/>
</dbReference>
<evidence type="ECO:0000259" key="15">
    <source>
        <dbReference type="PROSITE" id="PS50157"/>
    </source>
</evidence>
<feature type="compositionally biased region" description="Basic and acidic residues" evidence="14">
    <location>
        <begin position="833"/>
        <end position="849"/>
    </location>
</feature>
<keyword evidence="7" id="KW-0677">Repeat</keyword>
<evidence type="ECO:0000256" key="3">
    <source>
        <dbReference type="ARBA" id="ARBA00022603"/>
    </source>
</evidence>
<evidence type="ECO:0000256" key="4">
    <source>
        <dbReference type="ARBA" id="ARBA00022679"/>
    </source>
</evidence>
<comment type="caution">
    <text evidence="17">The sequence shown here is derived from an EMBL/GenBank/DDBJ whole genome shotgun (WGS) entry which is preliminary data.</text>
</comment>
<evidence type="ECO:0000256" key="11">
    <source>
        <dbReference type="ARBA" id="ARBA00023163"/>
    </source>
</evidence>
<dbReference type="InterPro" id="IPR013883">
    <property type="entry name" value="TF_Iwr1_dom"/>
</dbReference>
<dbReference type="SMART" id="SM00317">
    <property type="entry name" value="SET"/>
    <property type="match status" value="1"/>
</dbReference>
<feature type="domain" description="C2H2-type" evidence="15">
    <location>
        <begin position="568"/>
        <end position="595"/>
    </location>
</feature>
<keyword evidence="5" id="KW-0949">S-adenosyl-L-methionine</keyword>
<evidence type="ECO:0000256" key="5">
    <source>
        <dbReference type="ARBA" id="ARBA00022691"/>
    </source>
</evidence>
<accession>A0A2B4SIW2</accession>
<organism evidence="17 18">
    <name type="scientific">Stylophora pistillata</name>
    <name type="common">Smooth cauliflower coral</name>
    <dbReference type="NCBI Taxonomy" id="50429"/>
    <lineage>
        <taxon>Eukaryota</taxon>
        <taxon>Metazoa</taxon>
        <taxon>Cnidaria</taxon>
        <taxon>Anthozoa</taxon>
        <taxon>Hexacorallia</taxon>
        <taxon>Scleractinia</taxon>
        <taxon>Astrocoeniina</taxon>
        <taxon>Pocilloporidae</taxon>
        <taxon>Stylophora</taxon>
    </lineage>
</organism>
<evidence type="ECO:0000256" key="7">
    <source>
        <dbReference type="ARBA" id="ARBA00022737"/>
    </source>
</evidence>
<evidence type="ECO:0000256" key="2">
    <source>
        <dbReference type="ARBA" id="ARBA00010218"/>
    </source>
</evidence>
<dbReference type="InterPro" id="IPR046341">
    <property type="entry name" value="SET_dom_sf"/>
</dbReference>
<dbReference type="FunFam" id="3.30.160.60:FF:000100">
    <property type="entry name" value="Zinc finger 45-like"/>
    <property type="match status" value="2"/>
</dbReference>
<keyword evidence="11" id="KW-0804">Transcription</keyword>
<feature type="domain" description="C2H2-type" evidence="15">
    <location>
        <begin position="645"/>
        <end position="672"/>
    </location>
</feature>
<dbReference type="SMART" id="SM00355">
    <property type="entry name" value="ZnF_C2H2"/>
    <property type="match status" value="6"/>
</dbReference>
<keyword evidence="8 13" id="KW-0863">Zinc-finger</keyword>
<evidence type="ECO:0000256" key="6">
    <source>
        <dbReference type="ARBA" id="ARBA00022723"/>
    </source>
</evidence>
<sequence length="994" mass="115183">MASQLSEYEIQRLHNIKKNHEYMKSLGLPVPVVPAGVQSRPRRAPAKRCKTLSIGQGGESSDESSDDSDDDWVPGSEEVRRRNKMIKRFIPDFRPKPQTVPDQQRQMKIQVVEHEQSCPTAFEELGRLEEEVDSISDESRVISVKQDKKTQQEISRHQPPEKRIKYATRGMMHSYCEAEVPDDDHYIFCEECQDLHYGDCPVHGPLQIIADRITAENSNLSIALSSLPAVLEIKTSSIPGAGLGVFSITHIPKQVRFGPYKGKKIKWESITDEMNTCYIWEIVRSGKLSHFVNGHDESQSNWMRFVNCSRCEDEQNMVAFQFRGEIYYRTYKSINPGEELLVWYGESYARDLGISLVDDQDRSSTKSVIDSCDGCGKMFTSINFLLRHKKHYCSIRTETRNWQCNICEKKFTSLDHFNRHISFHVNEQQNPSKTSFPKNKYLWTDKGKSSHKRSQSDKSLNHSSALTMHHHTQRGEKLHKCTQCGESFQQSGHLTKHLCTHTGEELLVWYGESYARDLGISLVDDQDRSSTKSVIDSCDGCGKMFTSINFLLRHKKHYCSIRTETRIWQCNICEKKFTSLDHFNRHISFHVNEQQNPSKKSFPKNKYLWTDKGKSSHKRSQSDKSLNHSSALTMHHHTQRGEKLHKCTQCGESFQQSGHLTKHLCTHTGYTTYLVYEYDKLTFPSSTPRRDVKMAADDRSVVLRIKRKRTEDPLDALLLTVVAQVFKKPYIAKNEDFEKDAPDFKSDESTATDTVERVFKFVGSIPQGDETKRKDFLTKIKQSINHENLAKSHIQTQEALQDRLRKQKKVNNKILSPQLLNQEARFKVISSNRENENESTSEKRREERKARKAQQAADVNAILCNSVKMIREKLTVTDDLLKERAEQNKPEADGYVYDFYYANDHLGQLGDIIEVLPFDSDLVHESLDEEFGEIYDDEDDSNDEGNWRNDYPDEDEQWSDSSQDRKYYEDYGFNSDEDYRRYAFDDDRSDEEDS</sequence>
<dbReference type="Gene3D" id="3.30.160.60">
    <property type="entry name" value="Classic Zinc Finger"/>
    <property type="match status" value="4"/>
</dbReference>
<evidence type="ECO:0000256" key="10">
    <source>
        <dbReference type="ARBA" id="ARBA00023015"/>
    </source>
</evidence>
<feature type="domain" description="C2H2-type" evidence="15">
    <location>
        <begin position="536"/>
        <end position="563"/>
    </location>
</feature>
<comment type="similarity">
    <text evidence="2">Belongs to the IWR1/SLC7A6OS family.</text>
</comment>
<dbReference type="InterPro" id="IPR044417">
    <property type="entry name" value="PRDM7_9_PR-SET"/>
</dbReference>
<dbReference type="Pfam" id="PF08574">
    <property type="entry name" value="Iwr1"/>
    <property type="match status" value="1"/>
</dbReference>
<keyword evidence="12" id="KW-0539">Nucleus</keyword>
<dbReference type="PANTHER" id="PTHR16515:SF49">
    <property type="entry name" value="GASTRULA ZINC FINGER PROTEIN XLCGF49.1-LIKE-RELATED"/>
    <property type="match status" value="1"/>
</dbReference>
<dbReference type="GO" id="GO:0032259">
    <property type="term" value="P:methylation"/>
    <property type="evidence" value="ECO:0007669"/>
    <property type="project" value="UniProtKB-KW"/>
</dbReference>
<dbReference type="AlphaFoldDB" id="A0A2B4SIW2"/>
<feature type="compositionally biased region" description="Basic residues" evidence="14">
    <location>
        <begin position="40"/>
        <end position="50"/>
    </location>
</feature>
<dbReference type="EMBL" id="LSMT01000076">
    <property type="protein sequence ID" value="PFX28820.1"/>
    <property type="molecule type" value="Genomic_DNA"/>
</dbReference>
<evidence type="ECO:0000256" key="12">
    <source>
        <dbReference type="ARBA" id="ARBA00023242"/>
    </source>
</evidence>
<keyword evidence="4 17" id="KW-0808">Transferase</keyword>
<dbReference type="InterPro" id="IPR050331">
    <property type="entry name" value="Zinc_finger"/>
</dbReference>
<feature type="region of interest" description="Disordered" evidence="14">
    <location>
        <begin position="827"/>
        <end position="855"/>
    </location>
</feature>
<evidence type="ECO:0000256" key="9">
    <source>
        <dbReference type="ARBA" id="ARBA00022833"/>
    </source>
</evidence>
<dbReference type="PROSITE" id="PS50280">
    <property type="entry name" value="SET"/>
    <property type="match status" value="1"/>
</dbReference>
<dbReference type="STRING" id="50429.A0A2B4SIW2"/>
<feature type="region of interest" description="Disordered" evidence="14">
    <location>
        <begin position="35"/>
        <end position="78"/>
    </location>
</feature>
<dbReference type="PROSITE" id="PS50157">
    <property type="entry name" value="ZINC_FINGER_C2H2_2"/>
    <property type="match status" value="6"/>
</dbReference>
<gene>
    <name evidence="17" type="primary">Prdm9</name>
    <name evidence="17" type="ORF">AWC38_SpisGene6417</name>
</gene>
<evidence type="ECO:0000256" key="13">
    <source>
        <dbReference type="PROSITE-ProRule" id="PRU00042"/>
    </source>
</evidence>
<dbReference type="GO" id="GO:0008270">
    <property type="term" value="F:zinc ion binding"/>
    <property type="evidence" value="ECO:0007669"/>
    <property type="project" value="UniProtKB-KW"/>
</dbReference>
<keyword evidence="9" id="KW-0862">Zinc</keyword>
<evidence type="ECO:0000256" key="14">
    <source>
        <dbReference type="SAM" id="MobiDB-lite"/>
    </source>
</evidence>
<feature type="domain" description="C2H2-type" evidence="15">
    <location>
        <begin position="402"/>
        <end position="429"/>
    </location>
</feature>
<keyword evidence="6" id="KW-0479">Metal-binding</keyword>
<dbReference type="PROSITE" id="PS00028">
    <property type="entry name" value="ZINC_FINGER_C2H2_1"/>
    <property type="match status" value="4"/>
</dbReference>
<dbReference type="GO" id="GO:0005634">
    <property type="term" value="C:nucleus"/>
    <property type="evidence" value="ECO:0007669"/>
    <property type="project" value="UniProtKB-SubCell"/>
</dbReference>